<accession>A0A454Y0N4</accession>
<evidence type="ECO:0000313" key="3">
    <source>
        <dbReference type="EMBL" id="OUS46234.1"/>
    </source>
</evidence>
<dbReference type="InParanoid" id="Q00X57"/>
<dbReference type="Proteomes" id="UP000009170">
    <property type="component" value="Unassembled WGS sequence"/>
</dbReference>
<dbReference type="Proteomes" id="UP000195557">
    <property type="component" value="Unassembled WGS sequence"/>
</dbReference>
<reference evidence="3" key="3">
    <citation type="submission" date="2017-04" db="EMBL/GenBank/DDBJ databases">
        <title>Population genomics of picophytoplankton unveils novel chromosome hypervariability.</title>
        <authorList>
            <consortium name="DOE Joint Genome Institute"/>
            <person name="Blanc-Mathieu R."/>
            <person name="Krasovec M."/>
            <person name="Hebrard M."/>
            <person name="Yau S."/>
            <person name="Desgranges E."/>
            <person name="Martin J."/>
            <person name="Schackwitz W."/>
            <person name="Kuo A."/>
            <person name="Salin G."/>
            <person name="Donnadieu C."/>
            <person name="Desdevises Y."/>
            <person name="Sanchez-Ferandin S."/>
            <person name="Moreau H."/>
            <person name="Rivals E."/>
            <person name="Grigoriev I.V."/>
            <person name="Grimsley N."/>
            <person name="Eyre-Walker A."/>
            <person name="Piganeau G."/>
        </authorList>
    </citation>
    <scope>NUCLEOTIDE SEQUENCE [LARGE SCALE GENOMIC DNA]</scope>
    <source>
        <strain evidence="3">RCC 1115</strain>
    </source>
</reference>
<dbReference type="InterPro" id="IPR018971">
    <property type="entry name" value="DUF1997"/>
</dbReference>
<accession>A0A1Y5IDD2</accession>
<proteinExistence type="predicted"/>
<reference evidence="2 4" key="1">
    <citation type="journal article" date="2006" name="Proc. Natl. Acad. Sci. U.S.A.">
        <title>Genome analysis of the smallest free-living eukaryote Ostreococcus tauri unveils many unique features.</title>
        <authorList>
            <person name="Derelle E."/>
            <person name="Ferraz C."/>
            <person name="Rombauts S."/>
            <person name="Rouze P."/>
            <person name="Worden A.Z."/>
            <person name="Robbens S."/>
            <person name="Partensky F."/>
            <person name="Degroeve S."/>
            <person name="Echeynie S."/>
            <person name="Cooke R."/>
            <person name="Saeys Y."/>
            <person name="Wuyts J."/>
            <person name="Jabbari K."/>
            <person name="Bowler C."/>
            <person name="Panaud O."/>
            <person name="Piegu B."/>
            <person name="Ball S.G."/>
            <person name="Ral J.-P."/>
            <person name="Bouget F.-Y."/>
            <person name="Piganeau G."/>
            <person name="De Baets B."/>
            <person name="Picard A."/>
            <person name="Delseny M."/>
            <person name="Demaille J."/>
            <person name="Van de Peer Y."/>
            <person name="Moreau H."/>
        </authorList>
    </citation>
    <scope>NUCLEOTIDE SEQUENCE [LARGE SCALE GENOMIC DNA]</scope>
    <source>
        <strain evidence="2 4">OTTH0595</strain>
    </source>
</reference>
<organism evidence="2 4">
    <name type="scientific">Ostreococcus tauri</name>
    <name type="common">Marine green alga</name>
    <dbReference type="NCBI Taxonomy" id="70448"/>
    <lineage>
        <taxon>Eukaryota</taxon>
        <taxon>Viridiplantae</taxon>
        <taxon>Chlorophyta</taxon>
        <taxon>Mamiellophyceae</taxon>
        <taxon>Mamiellales</taxon>
        <taxon>Bathycoccaceae</taxon>
        <taxon>Ostreococcus</taxon>
    </lineage>
</organism>
<dbReference type="Pfam" id="PF09366">
    <property type="entry name" value="DUF1997"/>
    <property type="match status" value="1"/>
</dbReference>
<evidence type="ECO:0000313" key="4">
    <source>
        <dbReference type="Proteomes" id="UP000009170"/>
    </source>
</evidence>
<dbReference type="GeneID" id="9837398"/>
<dbReference type="PANTHER" id="PTHR34133:SF8">
    <property type="entry name" value="OS07G0633000 PROTEIN"/>
    <property type="match status" value="1"/>
</dbReference>
<name>Q00X57_OSTTA</name>
<feature type="region of interest" description="Disordered" evidence="1">
    <location>
        <begin position="1"/>
        <end position="31"/>
    </location>
</feature>
<protein>
    <submittedName>
        <fullName evidence="2">Uncharacterized protein</fullName>
    </submittedName>
</protein>
<evidence type="ECO:0000313" key="2">
    <source>
        <dbReference type="EMBL" id="CAL56454.1"/>
    </source>
</evidence>
<accession>Q00X57</accession>
<sequence length="231" mass="25959">MRELAARDGAFAAHRRVTSSPSSSHARRARRRTLIVRADVQRSWQSKKSLKMPLRDEHAEHTFESYIQDGERVMGVTFPDGRRREKLDGETWRVRLMPFDFLGARVTVYCTLTLTKTEEGLTIGAKELEFVGLPREMDLDGKVRLTMEGALRPPRGDGNVNGDVTLTLDAAVNDFVAMNPALDFVVNGINDTVLANLQGSIEKSLLADYGRWWRQCERLEARRSAKAAAAN</sequence>
<reference evidence="2" key="2">
    <citation type="journal article" date="2014" name="BMC Genomics">
        <title>An improved genome of the model marine alga Ostreococcus tauri unfolds by assessing Illumina de novo assemblies.</title>
        <authorList>
            <person name="Blanc-Mathieu R."/>
            <person name="Verhelst B."/>
            <person name="Derelle E."/>
            <person name="Rombauts S."/>
            <person name="Bouget F.Y."/>
            <person name="Carre I."/>
            <person name="Chateau A."/>
            <person name="Eyre-Walker A."/>
            <person name="Grimsley N."/>
            <person name="Moreau H."/>
            <person name="Piegu B."/>
            <person name="Rivals E."/>
            <person name="Schackwitz W."/>
            <person name="Van de Peer Y."/>
            <person name="Piganeau G."/>
        </authorList>
    </citation>
    <scope>NUCLEOTIDE SEQUENCE</scope>
    <source>
        <strain evidence="2">RCC4221</strain>
    </source>
</reference>
<dbReference type="KEGG" id="ota:OT_ostta13g01210"/>
<dbReference type="OrthoDB" id="496281at2759"/>
<dbReference type="EMBL" id="KZ155784">
    <property type="protein sequence ID" value="OUS46234.1"/>
    <property type="molecule type" value="Genomic_DNA"/>
</dbReference>
<dbReference type="PANTHER" id="PTHR34133">
    <property type="entry name" value="OS07G0633000 PROTEIN"/>
    <property type="match status" value="1"/>
</dbReference>
<dbReference type="OMA" id="YKINMNS"/>
<dbReference type="FunCoup" id="Q00X57">
    <property type="interactions" value="414"/>
</dbReference>
<dbReference type="EMBL" id="CAID01000013">
    <property type="protein sequence ID" value="CAL56454.1"/>
    <property type="molecule type" value="Genomic_DNA"/>
</dbReference>
<dbReference type="RefSeq" id="XP_003082597.1">
    <property type="nucleotide sequence ID" value="XM_003082549.1"/>
</dbReference>
<dbReference type="AlphaFoldDB" id="Q00X57"/>
<gene>
    <name evidence="3" type="ORF">BE221DRAFT_74710</name>
    <name evidence="2" type="ORF">OT_ostta13g01210</name>
</gene>
<keyword evidence="4" id="KW-1185">Reference proteome</keyword>
<evidence type="ECO:0000256" key="1">
    <source>
        <dbReference type="SAM" id="MobiDB-lite"/>
    </source>
</evidence>